<accession>A0A0C3LF33</accession>
<dbReference type="GO" id="GO:0005576">
    <property type="term" value="C:extracellular region"/>
    <property type="evidence" value="ECO:0007669"/>
    <property type="project" value="UniProtKB-SubCell"/>
</dbReference>
<reference evidence="17" key="2">
    <citation type="submission" date="2015-01" db="EMBL/GenBank/DDBJ databases">
        <title>Evolutionary Origins and Diversification of the Mycorrhizal Mutualists.</title>
        <authorList>
            <consortium name="DOE Joint Genome Institute"/>
            <consortium name="Mycorrhizal Genomics Consortium"/>
            <person name="Kohler A."/>
            <person name="Kuo A."/>
            <person name="Nagy L.G."/>
            <person name="Floudas D."/>
            <person name="Copeland A."/>
            <person name="Barry K.W."/>
            <person name="Cichocki N."/>
            <person name="Veneault-Fourrey C."/>
            <person name="LaButti K."/>
            <person name="Lindquist E.A."/>
            <person name="Lipzen A."/>
            <person name="Lundell T."/>
            <person name="Morin E."/>
            <person name="Murat C."/>
            <person name="Riley R."/>
            <person name="Ohm R."/>
            <person name="Sun H."/>
            <person name="Tunlid A."/>
            <person name="Henrissat B."/>
            <person name="Grigoriev I.V."/>
            <person name="Hibbett D.S."/>
            <person name="Martin F."/>
        </authorList>
    </citation>
    <scope>NUCLEOTIDE SEQUENCE [LARGE SCALE GENOMIC DNA]</scope>
    <source>
        <strain evidence="17">MUT 4182</strain>
    </source>
</reference>
<sequence length="168" mass="17382">MRFFFTITCVASLASAFVVPKRNNDGQVPACVTTCAANANPAPCDPSDVPCMCLNVTYANATAPCIQQSCSQEDIQTATAIGKETCKNAGVDLDNPIPECGKSCFQAAPPGDCSTEDGACLCNNRDYITSIHTCLQGSCTGQDLQAAVLVGKATCRAYGVDISPIVGA</sequence>
<keyword evidence="13" id="KW-0449">Lipoprotein</keyword>
<dbReference type="Proteomes" id="UP000054248">
    <property type="component" value="Unassembled WGS sequence"/>
</dbReference>
<feature type="signal peptide" evidence="14">
    <location>
        <begin position="1"/>
        <end position="16"/>
    </location>
</feature>
<evidence type="ECO:0000256" key="14">
    <source>
        <dbReference type="SAM" id="SignalP"/>
    </source>
</evidence>
<name>A0A0C3LF33_9AGAM</name>
<feature type="domain" description="CFEM" evidence="15">
    <location>
        <begin position="2"/>
        <end position="112"/>
    </location>
</feature>
<dbReference type="PANTHER" id="PTHR37928">
    <property type="entry name" value="CFEM DOMAIN PROTEIN (AFU_ORTHOLOGUE AFUA_6G14090)"/>
    <property type="match status" value="1"/>
</dbReference>
<evidence type="ECO:0000259" key="15">
    <source>
        <dbReference type="PROSITE" id="PS52012"/>
    </source>
</evidence>
<keyword evidence="17" id="KW-1185">Reference proteome</keyword>
<evidence type="ECO:0000313" key="17">
    <source>
        <dbReference type="Proteomes" id="UP000054248"/>
    </source>
</evidence>
<keyword evidence="5" id="KW-0964">Secreted</keyword>
<protein>
    <recommendedName>
        <fullName evidence="15">CFEM domain-containing protein</fullName>
    </recommendedName>
</protein>
<dbReference type="STRING" id="1051891.A0A0C3LF33"/>
<dbReference type="SMART" id="SM00747">
    <property type="entry name" value="CFEM"/>
    <property type="match status" value="2"/>
</dbReference>
<keyword evidence="10" id="KW-0472">Membrane</keyword>
<reference evidence="16 17" key="1">
    <citation type="submission" date="2014-04" db="EMBL/GenBank/DDBJ databases">
        <authorList>
            <consortium name="DOE Joint Genome Institute"/>
            <person name="Kuo A."/>
            <person name="Girlanda M."/>
            <person name="Perotto S."/>
            <person name="Kohler A."/>
            <person name="Nagy L.G."/>
            <person name="Floudas D."/>
            <person name="Copeland A."/>
            <person name="Barry K.W."/>
            <person name="Cichocki N."/>
            <person name="Veneault-Fourrey C."/>
            <person name="LaButti K."/>
            <person name="Lindquist E.A."/>
            <person name="Lipzen A."/>
            <person name="Lundell T."/>
            <person name="Morin E."/>
            <person name="Murat C."/>
            <person name="Sun H."/>
            <person name="Tunlid A."/>
            <person name="Henrissat B."/>
            <person name="Grigoriev I.V."/>
            <person name="Hibbett D.S."/>
            <person name="Martin F."/>
            <person name="Nordberg H.P."/>
            <person name="Cantor M.N."/>
            <person name="Hua S.X."/>
        </authorList>
    </citation>
    <scope>NUCLEOTIDE SEQUENCE [LARGE SCALE GENOMIC DNA]</scope>
    <source>
        <strain evidence="16 17">MUT 4182</strain>
    </source>
</reference>
<gene>
    <name evidence="16" type="ORF">M407DRAFT_30288</name>
</gene>
<keyword evidence="8 14" id="KW-0732">Signal</keyword>
<evidence type="ECO:0000256" key="4">
    <source>
        <dbReference type="ARBA" id="ARBA00022475"/>
    </source>
</evidence>
<evidence type="ECO:0000256" key="6">
    <source>
        <dbReference type="ARBA" id="ARBA00022617"/>
    </source>
</evidence>
<evidence type="ECO:0000256" key="1">
    <source>
        <dbReference type="ARBA" id="ARBA00004609"/>
    </source>
</evidence>
<evidence type="ECO:0000256" key="10">
    <source>
        <dbReference type="ARBA" id="ARBA00023136"/>
    </source>
</evidence>
<organism evidence="16 17">
    <name type="scientific">Tulasnella calospora MUT 4182</name>
    <dbReference type="NCBI Taxonomy" id="1051891"/>
    <lineage>
        <taxon>Eukaryota</taxon>
        <taxon>Fungi</taxon>
        <taxon>Dikarya</taxon>
        <taxon>Basidiomycota</taxon>
        <taxon>Agaricomycotina</taxon>
        <taxon>Agaricomycetes</taxon>
        <taxon>Cantharellales</taxon>
        <taxon>Tulasnellaceae</taxon>
        <taxon>Tulasnella</taxon>
    </lineage>
</organism>
<keyword evidence="4" id="KW-1003">Cell membrane</keyword>
<keyword evidence="9" id="KW-0408">Iron</keyword>
<dbReference type="GO" id="GO:0046872">
    <property type="term" value="F:metal ion binding"/>
    <property type="evidence" value="ECO:0007669"/>
    <property type="project" value="UniProtKB-KW"/>
</dbReference>
<comment type="similarity">
    <text evidence="3">Belongs to the RBT5 family.</text>
</comment>
<keyword evidence="12" id="KW-0325">Glycoprotein</keyword>
<dbReference type="EMBL" id="KN823190">
    <property type="protein sequence ID" value="KIO20057.1"/>
    <property type="molecule type" value="Genomic_DNA"/>
</dbReference>
<dbReference type="GO" id="GO:0005886">
    <property type="term" value="C:plasma membrane"/>
    <property type="evidence" value="ECO:0007669"/>
    <property type="project" value="UniProtKB-SubCell"/>
</dbReference>
<keyword evidence="7" id="KW-0479">Metal-binding</keyword>
<dbReference type="InterPro" id="IPR051735">
    <property type="entry name" value="CFEM_domain"/>
</dbReference>
<evidence type="ECO:0000256" key="5">
    <source>
        <dbReference type="ARBA" id="ARBA00022525"/>
    </source>
</evidence>
<dbReference type="HOGENOM" id="CLU_1518957_0_0_1"/>
<evidence type="ECO:0000256" key="2">
    <source>
        <dbReference type="ARBA" id="ARBA00004613"/>
    </source>
</evidence>
<dbReference type="Pfam" id="PF05730">
    <property type="entry name" value="CFEM"/>
    <property type="match status" value="2"/>
</dbReference>
<evidence type="ECO:0000256" key="8">
    <source>
        <dbReference type="ARBA" id="ARBA00022729"/>
    </source>
</evidence>
<comment type="subcellular location">
    <subcellularLocation>
        <location evidence="1">Cell membrane</location>
        <topology evidence="1">Lipid-anchor</topology>
        <topology evidence="1">GPI-anchor</topology>
    </subcellularLocation>
    <subcellularLocation>
        <location evidence="2">Secreted</location>
    </subcellularLocation>
</comment>
<feature type="chain" id="PRO_5002166634" description="CFEM domain-containing protein" evidence="14">
    <location>
        <begin position="17"/>
        <end position="168"/>
    </location>
</feature>
<keyword evidence="6" id="KW-0349">Heme</keyword>
<dbReference type="PROSITE" id="PS52012">
    <property type="entry name" value="CFEM"/>
    <property type="match status" value="1"/>
</dbReference>
<keyword evidence="11" id="KW-1015">Disulfide bond</keyword>
<evidence type="ECO:0000256" key="12">
    <source>
        <dbReference type="ARBA" id="ARBA00023180"/>
    </source>
</evidence>
<evidence type="ECO:0000256" key="9">
    <source>
        <dbReference type="ARBA" id="ARBA00023004"/>
    </source>
</evidence>
<evidence type="ECO:0000256" key="11">
    <source>
        <dbReference type="ARBA" id="ARBA00023157"/>
    </source>
</evidence>
<dbReference type="InterPro" id="IPR008427">
    <property type="entry name" value="Extracellular_membr_CFEM_dom"/>
</dbReference>
<dbReference type="OrthoDB" id="3065412at2759"/>
<dbReference type="AlphaFoldDB" id="A0A0C3LF33"/>
<evidence type="ECO:0000313" key="16">
    <source>
        <dbReference type="EMBL" id="KIO20057.1"/>
    </source>
</evidence>
<evidence type="ECO:0000256" key="7">
    <source>
        <dbReference type="ARBA" id="ARBA00022723"/>
    </source>
</evidence>
<proteinExistence type="inferred from homology"/>
<evidence type="ECO:0000256" key="3">
    <source>
        <dbReference type="ARBA" id="ARBA00010031"/>
    </source>
</evidence>
<evidence type="ECO:0000256" key="13">
    <source>
        <dbReference type="ARBA" id="ARBA00023288"/>
    </source>
</evidence>
<dbReference type="PANTHER" id="PTHR37928:SF2">
    <property type="entry name" value="GPI ANCHORED CFEM DOMAIN PROTEIN (AFU_ORTHOLOGUE AFUA_6G10580)"/>
    <property type="match status" value="1"/>
</dbReference>